<dbReference type="InterPro" id="IPR036412">
    <property type="entry name" value="HAD-like_sf"/>
</dbReference>
<dbReference type="EMBL" id="AJWZ01007343">
    <property type="protein sequence ID" value="EKC57182.1"/>
    <property type="molecule type" value="Genomic_DNA"/>
</dbReference>
<dbReference type="GO" id="GO:0008967">
    <property type="term" value="F:phosphoglycolate phosphatase activity"/>
    <property type="evidence" value="ECO:0007669"/>
    <property type="project" value="UniProtKB-EC"/>
</dbReference>
<protein>
    <submittedName>
        <fullName evidence="1">Protein containing HAD superfamily hydrolase-like, type 3 domain protein</fullName>
        <ecNumber evidence="1">3.1.3.18</ecNumber>
    </submittedName>
</protein>
<accession>K1S933</accession>
<dbReference type="PANTHER" id="PTHR10000">
    <property type="entry name" value="PHOSPHOSERINE PHOSPHATASE"/>
    <property type="match status" value="1"/>
</dbReference>
<dbReference type="Gene3D" id="3.30.1240.10">
    <property type="match status" value="2"/>
</dbReference>
<comment type="caution">
    <text evidence="1">The sequence shown here is derived from an EMBL/GenBank/DDBJ whole genome shotgun (WGS) entry which is preliminary data.</text>
</comment>
<organism evidence="1">
    <name type="scientific">human gut metagenome</name>
    <dbReference type="NCBI Taxonomy" id="408170"/>
    <lineage>
        <taxon>unclassified sequences</taxon>
        <taxon>metagenomes</taxon>
        <taxon>organismal metagenomes</taxon>
    </lineage>
</organism>
<dbReference type="PANTHER" id="PTHR10000:SF8">
    <property type="entry name" value="HAD SUPERFAMILY HYDROLASE-LIKE, TYPE 3"/>
    <property type="match status" value="1"/>
</dbReference>
<dbReference type="GO" id="GO:0000287">
    <property type="term" value="F:magnesium ion binding"/>
    <property type="evidence" value="ECO:0007669"/>
    <property type="project" value="TreeGrafter"/>
</dbReference>
<sequence length="230" mass="26685">MKIIISDYDGTIFEDEITTKKNIAAIARFRNQNLFAVATGRSYEDFMSAKIKNNIELDYYLLNYGAQILDKNMQPISITPLTKEDVAEIKKFFKEKNVTILYCNDKKNSLKESGAIFKIVVKFNNRKDLVDSYKQFIKLDSFNTYILKNHCSLEIIRKDVNKKESIKKFLPIIKLKQNDVFVIGDSINDLEMITQYHGFCVENAEPNIKAVAVKIYPHVYNLIEKLMEAK</sequence>
<dbReference type="GO" id="GO:0005829">
    <property type="term" value="C:cytosol"/>
    <property type="evidence" value="ECO:0007669"/>
    <property type="project" value="TreeGrafter"/>
</dbReference>
<dbReference type="EC" id="3.1.3.18" evidence="1"/>
<dbReference type="AlphaFoldDB" id="K1S933"/>
<dbReference type="SUPFAM" id="SSF56784">
    <property type="entry name" value="HAD-like"/>
    <property type="match status" value="1"/>
</dbReference>
<dbReference type="Gene3D" id="3.40.50.1000">
    <property type="entry name" value="HAD superfamily/HAD-like"/>
    <property type="match status" value="2"/>
</dbReference>
<name>K1S933_9ZZZZ</name>
<reference evidence="1" key="1">
    <citation type="journal article" date="2013" name="Environ. Microbiol.">
        <title>Microbiota from the distal guts of lean and obese adolescents exhibit partial functional redundancy besides clear differences in community structure.</title>
        <authorList>
            <person name="Ferrer M."/>
            <person name="Ruiz A."/>
            <person name="Lanza F."/>
            <person name="Haange S.B."/>
            <person name="Oberbach A."/>
            <person name="Till H."/>
            <person name="Bargiela R."/>
            <person name="Campoy C."/>
            <person name="Segura M.T."/>
            <person name="Richter M."/>
            <person name="von Bergen M."/>
            <person name="Seifert J."/>
            <person name="Suarez A."/>
        </authorList>
    </citation>
    <scope>NUCLEOTIDE SEQUENCE</scope>
</reference>
<dbReference type="InterPro" id="IPR023214">
    <property type="entry name" value="HAD_sf"/>
</dbReference>
<dbReference type="Pfam" id="PF08282">
    <property type="entry name" value="Hydrolase_3"/>
    <property type="match status" value="1"/>
</dbReference>
<dbReference type="NCBIfam" id="TIGR01484">
    <property type="entry name" value="HAD-SF-IIB"/>
    <property type="match status" value="1"/>
</dbReference>
<gene>
    <name evidence="1" type="ORF">OBE_10686</name>
</gene>
<proteinExistence type="predicted"/>
<dbReference type="InterPro" id="IPR006379">
    <property type="entry name" value="HAD-SF_hydro_IIB"/>
</dbReference>
<evidence type="ECO:0000313" key="1">
    <source>
        <dbReference type="EMBL" id="EKC57182.1"/>
    </source>
</evidence>
<keyword evidence="1" id="KW-0378">Hydrolase</keyword>